<feature type="compositionally biased region" description="Polar residues" evidence="21">
    <location>
        <begin position="720"/>
        <end position="750"/>
    </location>
</feature>
<evidence type="ECO:0000256" key="16">
    <source>
        <dbReference type="ARBA" id="ARBA00045441"/>
    </source>
</evidence>
<dbReference type="PROSITE" id="PS50892">
    <property type="entry name" value="V_SNARE"/>
    <property type="match status" value="1"/>
</dbReference>
<feature type="region of interest" description="Disordered" evidence="21">
    <location>
        <begin position="1917"/>
        <end position="1939"/>
    </location>
</feature>
<feature type="compositionally biased region" description="Basic residues" evidence="21">
    <location>
        <begin position="835"/>
        <end position="846"/>
    </location>
</feature>
<dbReference type="Pfam" id="PF00163">
    <property type="entry name" value="Ribosomal_S4"/>
    <property type="match status" value="1"/>
</dbReference>
<dbReference type="GO" id="GO:0016887">
    <property type="term" value="F:ATP hydrolysis activity"/>
    <property type="evidence" value="ECO:0007669"/>
    <property type="project" value="InterPro"/>
</dbReference>
<comment type="function">
    <text evidence="16">Component of the small ribosomal subunit. The ribosome is a large ribonucleoprotein complex responsible for the synthesis of proteins in the cell. Part of the small subunit (SSU) processome, first precursor of the small eukaryotic ribosomal subunit. During the assembly of the SSU processome in the nucleolus, many ribosome biogenesis factors, an RNA chaperone and ribosomal proteins associate with the nascent pre-rRNA and work in concert to generate RNA folding, modifications, rearrangements and cleavage as well as targeted degradation of pre-ribosomal RNA by the RNA exosome.</text>
</comment>
<keyword evidence="11 17" id="KW-0694">RNA-binding</keyword>
<keyword evidence="9 17" id="KW-0699">rRNA-binding</keyword>
<sequence length="2968" mass="332872">MKKFTIKGVFDGIRGSPAQAIKAETEIEENLRPEHFQVAKTVRHGFPHQPTALAYDPLQRLLAIGTRTGSLRIFGRPGVDCNVQHEGDNAVIHLSFLINEGALISVCTDDVVHLWNLRQKKPDIVHQLKFQRERITCCHLPFQSKWLYIGTEKGNVHMVNIESFSLSGYVINWNKAIELSRKTHPGPIVHLSDNPVDPNKLLIGYETGTVVLWDLRNKAADARYTYTESLKSVTWNHEGKLFMCSHTDGSLSTWNIRNPNKPLTIYFPHGKTNKDGKAEPCKPINKVEWKANRAGELFTVFSGGLTYDRAGRTPSITVMHGKATTVLEMEHNVIDFIVLCESPWQSEIQEPYAVVVLLHNDLVVVDLTVPGFLCFENPYPMDLHESPVTCCSYLVDCPSDLIPAYYSVGSKTQKRTGICEKEWPINGGAWGTATCSYAEVIITGHADGSLKFWDASAVSLQILYKLKTAKIFERPKTKSLDGQDDDPFAIHQISMCPESRVLCIAGASSHVILFNFSKQECISEVSVLEINIVCEPDDDFDCSPDGEYPSRSSVHMGSTAEEGKKSSLDYQTAIKVRMGPQKRAPGYQAQLVCLSPWVNGLPPSSITTLAVNSSYGLFAYGSEAGLVIVDFIQKTCLMSMSTTDLYGSADPYQRVPRSPKKNQDNSSCDPSDRCRSPTFDQNQICAVSTESSSPPPATSSFLELMPRVELTKSISAETGLTANENSDTSDDNLTNLQTDQPKAHSSCNLNEETQEQPTSQSQYLFATTLKSATNKPLNGQLLKQDTIDGGDGDKMEKFKRPRSFSWKGFSLKKKMLAERGCRMSFSGSASESVKPKGRGMNKKGGRRGSEVQVICNLRNESDGDSPVSPVATIMKFLTTNSSRKGTCNTCYKTHDQSDRYCLDVMMDKIDSSFSRSRSSSMSSLENISSEAVQCLVFSDTFSKKTDAATTATLWVGTSVGSVLVIAVNLPAAGELRQNQPVTLSPTGTIYRVKGAIQCIAFLDCSGALVPYLFESWKDANKLDAKDNKDRERIRTPTKPSPNSRVSPSSSTELGDQQFVVITSEKQARVVSLPSQTCAFKCQLTENSFVVKVDLIPMKEDICLGCYIANGHIALFSLPRLRLLMDVDFVPLIDLRTARTFCFGSHGHGMYLCSPCEIQKFTMTSNENLQEMLGELFLPCPTPEPPKESFFKGLFGAGVRSLDREELFGEASGKPSKSIAVKQTPALNMDHMNTKITSVGGEIARAHQGLIERGENLSQLEERSQQMMTEADIYHKTSHQLMLKYKDKKCLIYHNVKMPRIPTVHSKTYVTPRRPYEKERLDQELKLIGEYGLRNKREVWRVKYTLAKIRKAARELLTLDEKDQRRLFEGNALLRRLVRIGVLDESRMKLDYVLGLKIEDFLERRLQTQVFKLGLAKSIHHARVLIRQRHIRVRKQVVNIPSFVVRLDSQKHIDFSLKSPFGGGRPGRVKRKNLRKAQGGEKKRNNQSGCDITKYFSSSSNKVINSIPTQPSPENVPDYFKRNCIPLDLSQSTVFSRTSIHNESETATRIDMNNKWIGSKDPSRCDAVSYKDDRFERQIFQELDSRMCREMDAKGVDDDAIVNDGRMYDPSFPMKYDREIRTINDTQNNLLALPSENLRQQQPLLSEKGSSGMMNALNVMLANERSLNTQDVCSTVPKDDSSCTNYLYAEPQAYKWVSDIPDIKGGINEEKDAQFGADQTNVAVLPPSCINQMPVDTATAVDGFSTAPKQRTTAAAQDDAVPVISYEDFLKSEGLSVPSKDKIEPEVAAEPVVKKQSNIRRFFSRVPRTVEVKFDHKRLVTVTAVVHPQPQPQSSRKTPVKKFKRQSPRRVGVQRMGAKDNDVKQTSYNTRQRKSNVVVDTEEIDLSIEEMGSEKNIIDKPTKKRFPRTKFQEKNENLNSDGSVVSNTNVTNQNGNDDRWVFRPRLDNTLQNRKSARLNPQLAVKSQIHSVEDEESRVHKPLRSIYTSTVASGLRLKFTRIGRKRHHRHHHHHQHRPKKHPKSIKIRRALKLLQKAKESSVPRETDSGIRRSPRQSSVIVRKAMEGAARAEEMRQARITAQRLTVSQKRLRARRVKRRLQLVKNKTEGAVLSQIGTGKLLKAGAITIKQSEGGKGPLNLLPLKKTRAVDSIKDKATKDFLNSGLPKRLQQPPNNANSNFNVEQEEFALISPPVHVQQLERSAWNSNPSLLCKVRTLIDDEVKINLGPNDAIQFGILSSISGKVSECYKSQVDKSASFSSISKRLPASIVRQFLKEASLRFPNFSAFKLYRRYKMKRKRCLNLPDVTSELSVHNGKKRTSDTEDDVVNKKHKTDDGVIEIVEQNRCIVTAKNGESSSMPQVTKCCHWQWTDKYQPTHSADVIGNGKSMRQLRQWLVDWKEKCKLQMKRRNQSTPKKKSNSKGFSEDDDSDFELSGDNDDSSSEDWGLHNTMLISGPTGVGKTAAVYALAEELDYKVFEVNATSKRVGKQILAQLQEATQSHQVISKAKIIKSFFEPKRAAAQGQTSMKTETKAARKEYSQDVPEASSAISLVLFEDVDLVFAEDEGFMHAVHTFMATTKRPIILTTSDVHFSTDRMKGRCEELKFEVPCATLTATYLQILCLAENIRTDYDDIVRLVEFNRGDVRRSILELQYWLLSGGDPHEPEDGTNKSRTDVEGTEDTIKNNATEEPDSTMSSLHDCPQEDSSADSTSDVKTLTVLMEQCEALKIPLTLSNLPHLLSLPACVKKSPNMGVETSQNSTSQNFKDTEQFRKVVCSKTVTSLSRLHDNLSWMDATLDPLSSATDNSEGWWKWWYREPQSSELDVLSDVSPDPMLTRAREVHASLAAATTWTCSQALQKVLRSVALHGNQCLPFMTVPAEETFVSCDFQVDPKLCTKHLQCARAVEGCLPAGLQSNRRNLSVDYFPYVRSICQAEKLRQLTNTKRGGRFLHYLDSLGIPSSILRQLGDDFP</sequence>
<dbReference type="SUPFAM" id="SSF58038">
    <property type="entry name" value="SNARE fusion complex"/>
    <property type="match status" value="1"/>
</dbReference>
<feature type="region of interest" description="Disordered" evidence="21">
    <location>
        <begin position="1459"/>
        <end position="1490"/>
    </location>
</feature>
<dbReference type="HOGENOM" id="CLU_226230_0_0_1"/>
<evidence type="ECO:0000313" key="24">
    <source>
        <dbReference type="Proteomes" id="UP000014500"/>
    </source>
</evidence>
<feature type="region of interest" description="Disordered" evidence="21">
    <location>
        <begin position="649"/>
        <end position="675"/>
    </location>
</feature>
<dbReference type="InterPro" id="IPR003593">
    <property type="entry name" value="AAA+_ATPase"/>
</dbReference>
<feature type="region of interest" description="Disordered" evidence="21">
    <location>
        <begin position="720"/>
        <end position="760"/>
    </location>
</feature>
<evidence type="ECO:0000256" key="12">
    <source>
        <dbReference type="ARBA" id="ARBA00022980"/>
    </source>
</evidence>
<evidence type="ECO:0000256" key="2">
    <source>
        <dbReference type="ARBA" id="ARBA00004496"/>
    </source>
</evidence>
<evidence type="ECO:0000313" key="23">
    <source>
        <dbReference type="EnsemblMetazoa" id="SMAR008144-PA"/>
    </source>
</evidence>
<dbReference type="Pfam" id="PF08366">
    <property type="entry name" value="LLGL"/>
    <property type="match status" value="1"/>
</dbReference>
<dbReference type="CDD" id="cd00165">
    <property type="entry name" value="S4"/>
    <property type="match status" value="1"/>
</dbReference>
<dbReference type="CDD" id="cd15873">
    <property type="entry name" value="R-SNARE_STXBP5_6"/>
    <property type="match status" value="1"/>
</dbReference>
<evidence type="ECO:0000256" key="3">
    <source>
        <dbReference type="ARBA" id="ARBA00007465"/>
    </source>
</evidence>
<dbReference type="FunFam" id="3.10.290.10:FF:000021">
    <property type="entry name" value="40S ribosomal protein S9"/>
    <property type="match status" value="1"/>
</dbReference>
<evidence type="ECO:0000256" key="19">
    <source>
        <dbReference type="PROSITE-ProRule" id="PRU00290"/>
    </source>
</evidence>
<dbReference type="EnsemblMetazoa" id="SMAR008144-RA">
    <property type="protein sequence ID" value="SMAR008144-PA"/>
    <property type="gene ID" value="SMAR008144"/>
</dbReference>
<dbReference type="InterPro" id="IPR001680">
    <property type="entry name" value="WD40_rpt"/>
</dbReference>
<dbReference type="GO" id="GO:0006412">
    <property type="term" value="P:translation"/>
    <property type="evidence" value="ECO:0007669"/>
    <property type="project" value="InterPro"/>
</dbReference>
<organism evidence="23 24">
    <name type="scientific">Strigamia maritima</name>
    <name type="common">European centipede</name>
    <name type="synonym">Geophilus maritimus</name>
    <dbReference type="NCBI Taxonomy" id="126957"/>
    <lineage>
        <taxon>Eukaryota</taxon>
        <taxon>Metazoa</taxon>
        <taxon>Ecdysozoa</taxon>
        <taxon>Arthropoda</taxon>
        <taxon>Myriapoda</taxon>
        <taxon>Chilopoda</taxon>
        <taxon>Pleurostigmophora</taxon>
        <taxon>Geophilomorpha</taxon>
        <taxon>Linotaeniidae</taxon>
        <taxon>Strigamia</taxon>
    </lineage>
</organism>
<keyword evidence="7" id="KW-0963">Cytoplasm</keyword>
<dbReference type="Proteomes" id="UP000014500">
    <property type="component" value="Unassembled WGS sequence"/>
</dbReference>
<feature type="region of interest" description="Disordered" evidence="21">
    <location>
        <begin position="2003"/>
        <end position="2055"/>
    </location>
</feature>
<dbReference type="SUPFAM" id="SSF52540">
    <property type="entry name" value="P-loop containing nucleoside triphosphate hydrolases"/>
    <property type="match status" value="1"/>
</dbReference>
<feature type="repeat" description="WD" evidence="18">
    <location>
        <begin position="223"/>
        <end position="264"/>
    </location>
</feature>
<reference evidence="23" key="2">
    <citation type="submission" date="2015-02" db="UniProtKB">
        <authorList>
            <consortium name="EnsemblMetazoa"/>
        </authorList>
    </citation>
    <scope>IDENTIFICATION</scope>
</reference>
<keyword evidence="19" id="KW-0175">Coiled coil</keyword>
<evidence type="ECO:0000256" key="21">
    <source>
        <dbReference type="SAM" id="MobiDB-lite"/>
    </source>
</evidence>
<dbReference type="SMART" id="SM01390">
    <property type="entry name" value="Ribosomal_S4"/>
    <property type="match status" value="1"/>
</dbReference>
<dbReference type="GO" id="GO:0045159">
    <property type="term" value="F:myosin II binding"/>
    <property type="evidence" value="ECO:0007669"/>
    <property type="project" value="TreeGrafter"/>
</dbReference>
<dbReference type="InterPro" id="IPR042855">
    <property type="entry name" value="V_SNARE_CC"/>
</dbReference>
<dbReference type="InterPro" id="IPR036322">
    <property type="entry name" value="WD40_repeat_dom_sf"/>
</dbReference>
<evidence type="ECO:0000256" key="4">
    <source>
        <dbReference type="ARBA" id="ARBA00008070"/>
    </source>
</evidence>
<comment type="similarity">
    <text evidence="4">Belongs to the WD repeat L(2)GL family.</text>
</comment>
<dbReference type="GO" id="GO:0019843">
    <property type="term" value="F:rRNA binding"/>
    <property type="evidence" value="ECO:0007669"/>
    <property type="project" value="UniProtKB-KW"/>
</dbReference>
<dbReference type="Gene3D" id="2.130.10.10">
    <property type="entry name" value="YVTN repeat-like/Quinoprotein amine dehydrogenase"/>
    <property type="match status" value="3"/>
</dbReference>
<feature type="region of interest" description="Disordered" evidence="21">
    <location>
        <begin position="826"/>
        <end position="848"/>
    </location>
</feature>
<feature type="compositionally biased region" description="Basic and acidic residues" evidence="21">
    <location>
        <begin position="2034"/>
        <end position="2048"/>
    </location>
</feature>
<evidence type="ECO:0000256" key="15">
    <source>
        <dbReference type="ARBA" id="ARBA00035410"/>
    </source>
</evidence>
<dbReference type="Gene3D" id="1.20.5.110">
    <property type="match status" value="1"/>
</dbReference>
<evidence type="ECO:0000256" key="11">
    <source>
        <dbReference type="ARBA" id="ARBA00022884"/>
    </source>
</evidence>
<evidence type="ECO:0000256" key="6">
    <source>
        <dbReference type="ARBA" id="ARBA00022483"/>
    </source>
</evidence>
<evidence type="ECO:0000256" key="20">
    <source>
        <dbReference type="RuleBase" id="RU003699"/>
    </source>
</evidence>
<dbReference type="SMART" id="SM00363">
    <property type="entry name" value="S4"/>
    <property type="match status" value="1"/>
</dbReference>
<dbReference type="Gene3D" id="3.40.50.300">
    <property type="entry name" value="P-loop containing nucleotide triphosphate hydrolases"/>
    <property type="match status" value="1"/>
</dbReference>
<dbReference type="InterPro" id="IPR015943">
    <property type="entry name" value="WD40/YVTN_repeat-like_dom_sf"/>
</dbReference>
<dbReference type="GO" id="GO:0006887">
    <property type="term" value="P:exocytosis"/>
    <property type="evidence" value="ECO:0007669"/>
    <property type="project" value="UniProtKB-KW"/>
</dbReference>
<dbReference type="GO" id="GO:0005886">
    <property type="term" value="C:plasma membrane"/>
    <property type="evidence" value="ECO:0007669"/>
    <property type="project" value="UniProtKB-SubCell"/>
</dbReference>
<evidence type="ECO:0000256" key="13">
    <source>
        <dbReference type="ARBA" id="ARBA00023274"/>
    </source>
</evidence>
<dbReference type="InterPro" id="IPR027417">
    <property type="entry name" value="P-loop_NTPase"/>
</dbReference>
<feature type="compositionally biased region" description="Basic residues" evidence="21">
    <location>
        <begin position="1837"/>
        <end position="1847"/>
    </location>
</feature>
<evidence type="ECO:0000259" key="22">
    <source>
        <dbReference type="PROSITE" id="PS50892"/>
    </source>
</evidence>
<comment type="similarity">
    <text evidence="3 20">Belongs to the universal ribosomal protein uS4 family.</text>
</comment>
<evidence type="ECO:0000256" key="1">
    <source>
        <dbReference type="ARBA" id="ARBA00004202"/>
    </source>
</evidence>
<dbReference type="EMBL" id="JH431826">
    <property type="status" value="NOT_ANNOTATED_CDS"/>
    <property type="molecule type" value="Genomic_DNA"/>
</dbReference>
<protein>
    <recommendedName>
        <fullName evidence="14">Small ribosomal subunit protein uS4</fullName>
    </recommendedName>
    <alternativeName>
        <fullName evidence="15">40S ribosomal protein S9</fullName>
    </alternativeName>
</protein>
<evidence type="ECO:0000256" key="10">
    <source>
        <dbReference type="ARBA" id="ARBA00022737"/>
    </source>
</evidence>
<evidence type="ECO:0000256" key="14">
    <source>
        <dbReference type="ARBA" id="ARBA00035254"/>
    </source>
</evidence>
<evidence type="ECO:0000256" key="7">
    <source>
        <dbReference type="ARBA" id="ARBA00022490"/>
    </source>
</evidence>
<comment type="subcellular location">
    <subcellularLocation>
        <location evidence="1">Cell membrane</location>
        <topology evidence="1">Peripheral membrane protein</topology>
    </subcellularLocation>
    <subcellularLocation>
        <location evidence="2">Cytoplasm</location>
    </subcellularLocation>
</comment>
<feature type="compositionally biased region" description="Basic residues" evidence="21">
    <location>
        <begin position="2003"/>
        <end position="2029"/>
    </location>
</feature>
<keyword evidence="8 18" id="KW-0853">WD repeat</keyword>
<keyword evidence="10" id="KW-0677">Repeat</keyword>
<evidence type="ECO:0000256" key="17">
    <source>
        <dbReference type="PROSITE-ProRule" id="PRU00182"/>
    </source>
</evidence>
<dbReference type="GO" id="GO:0019905">
    <property type="term" value="F:syntaxin binding"/>
    <property type="evidence" value="ECO:0007669"/>
    <property type="project" value="TreeGrafter"/>
</dbReference>
<dbReference type="InterPro" id="IPR018079">
    <property type="entry name" value="Ribosomal_uS4_CS"/>
</dbReference>
<keyword evidence="6" id="KW-0268">Exocytosis</keyword>
<dbReference type="GO" id="GO:0015935">
    <property type="term" value="C:small ribosomal subunit"/>
    <property type="evidence" value="ECO:0007669"/>
    <property type="project" value="InterPro"/>
</dbReference>
<feature type="compositionally biased region" description="Acidic residues" evidence="21">
    <location>
        <begin position="2423"/>
        <end position="2440"/>
    </location>
</feature>
<dbReference type="SMART" id="SM00382">
    <property type="entry name" value="AAA"/>
    <property type="match status" value="1"/>
</dbReference>
<dbReference type="eggNOG" id="KOG3301">
    <property type="taxonomic scope" value="Eukaryota"/>
</dbReference>
<dbReference type="GO" id="GO:0005524">
    <property type="term" value="F:ATP binding"/>
    <property type="evidence" value="ECO:0007669"/>
    <property type="project" value="InterPro"/>
</dbReference>
<dbReference type="FunFam" id="2.130.10.10:FF:000521">
    <property type="entry name" value="syntaxin-binding protein 5-like isoform X1"/>
    <property type="match status" value="1"/>
</dbReference>
<feature type="region of interest" description="Disordered" evidence="21">
    <location>
        <begin position="545"/>
        <end position="564"/>
    </location>
</feature>
<dbReference type="PANTHER" id="PTHR10241:SF25">
    <property type="entry name" value="TOMOSYN, ISOFORM C"/>
    <property type="match status" value="1"/>
</dbReference>
<dbReference type="SUPFAM" id="SSF50978">
    <property type="entry name" value="WD40 repeat-like"/>
    <property type="match status" value="3"/>
</dbReference>
<keyword evidence="5" id="KW-0472">Membrane</keyword>
<dbReference type="InterPro" id="IPR036986">
    <property type="entry name" value="S4_RNA-bd_sf"/>
</dbReference>
<reference evidence="24" key="1">
    <citation type="submission" date="2011-05" db="EMBL/GenBank/DDBJ databases">
        <authorList>
            <person name="Richards S.R."/>
            <person name="Qu J."/>
            <person name="Jiang H."/>
            <person name="Jhangiani S.N."/>
            <person name="Agravi P."/>
            <person name="Goodspeed R."/>
            <person name="Gross S."/>
            <person name="Mandapat C."/>
            <person name="Jackson L."/>
            <person name="Mathew T."/>
            <person name="Pu L."/>
            <person name="Thornton R."/>
            <person name="Saada N."/>
            <person name="Wilczek-Boney K.B."/>
            <person name="Lee S."/>
            <person name="Kovar C."/>
            <person name="Wu Y."/>
            <person name="Scherer S.E."/>
            <person name="Worley K.C."/>
            <person name="Muzny D.M."/>
            <person name="Gibbs R."/>
        </authorList>
    </citation>
    <scope>NUCLEOTIDE SEQUENCE</scope>
    <source>
        <strain evidence="24">Brora</strain>
    </source>
</reference>
<dbReference type="Pfam" id="PF00004">
    <property type="entry name" value="AAA"/>
    <property type="match status" value="1"/>
</dbReference>
<feature type="compositionally biased region" description="Polar residues" evidence="21">
    <location>
        <begin position="2681"/>
        <end position="2694"/>
    </location>
</feature>
<dbReference type="PANTHER" id="PTHR10241">
    <property type="entry name" value="LETHAL 2 GIANT LARVAE PROTEIN"/>
    <property type="match status" value="1"/>
</dbReference>
<dbReference type="GO" id="GO:0006893">
    <property type="term" value="P:Golgi to plasma membrane transport"/>
    <property type="evidence" value="ECO:0007669"/>
    <property type="project" value="TreeGrafter"/>
</dbReference>
<evidence type="ECO:0000256" key="8">
    <source>
        <dbReference type="ARBA" id="ARBA00022574"/>
    </source>
</evidence>
<feature type="region of interest" description="Disordered" evidence="21">
    <location>
        <begin position="1024"/>
        <end position="1052"/>
    </location>
</feature>
<dbReference type="PROSITE" id="PS50082">
    <property type="entry name" value="WD_REPEATS_2"/>
    <property type="match status" value="1"/>
</dbReference>
<dbReference type="NCBIfam" id="TIGR01018">
    <property type="entry name" value="uS4_arch"/>
    <property type="match status" value="1"/>
</dbReference>
<feature type="compositionally biased region" description="Basic residues" evidence="21">
    <location>
        <begin position="2403"/>
        <end position="2417"/>
    </location>
</feature>
<keyword evidence="5" id="KW-1003">Cell membrane</keyword>
<dbReference type="GO" id="GO:0031201">
    <property type="term" value="C:SNARE complex"/>
    <property type="evidence" value="ECO:0007669"/>
    <property type="project" value="TreeGrafter"/>
</dbReference>
<name>T1J3H8_STRMM</name>
<feature type="compositionally biased region" description="Basic and acidic residues" evidence="21">
    <location>
        <begin position="1024"/>
        <end position="1034"/>
    </location>
</feature>
<dbReference type="STRING" id="126957.T1J3H8"/>
<keyword evidence="12 20" id="KW-0689">Ribosomal protein</keyword>
<dbReference type="PROSITE" id="PS00632">
    <property type="entry name" value="RIBOSOMAL_S4"/>
    <property type="match status" value="1"/>
</dbReference>
<dbReference type="InterPro" id="IPR000664">
    <property type="entry name" value="Lethal2_giant"/>
</dbReference>
<feature type="region of interest" description="Disordered" evidence="21">
    <location>
        <begin position="2658"/>
        <end position="2709"/>
    </location>
</feature>
<dbReference type="InterPro" id="IPR005710">
    <property type="entry name" value="Ribosomal_uS4_euk/arc"/>
</dbReference>
<dbReference type="PRINTS" id="PR00962">
    <property type="entry name" value="LETHAL2GIANT"/>
</dbReference>
<proteinExistence type="inferred from homology"/>
<dbReference type="Pfam" id="PF01479">
    <property type="entry name" value="S4"/>
    <property type="match status" value="1"/>
</dbReference>
<evidence type="ECO:0000256" key="18">
    <source>
        <dbReference type="PROSITE-ProRule" id="PRU00221"/>
    </source>
</evidence>
<accession>T1J3H8</accession>
<feature type="compositionally biased region" description="Basic and acidic residues" evidence="21">
    <location>
        <begin position="2658"/>
        <end position="2673"/>
    </location>
</feature>
<dbReference type="InterPro" id="IPR002942">
    <property type="entry name" value="S4_RNA-bd"/>
</dbReference>
<dbReference type="NCBIfam" id="NF003139">
    <property type="entry name" value="PRK04051.1"/>
    <property type="match status" value="1"/>
</dbReference>
<feature type="region of interest" description="Disordered" evidence="21">
    <location>
        <begin position="2403"/>
        <end position="2441"/>
    </location>
</feature>
<dbReference type="eggNOG" id="KOG1983">
    <property type="taxonomic scope" value="Eukaryota"/>
</dbReference>
<feature type="region of interest" description="Disordered" evidence="21">
    <location>
        <begin position="1827"/>
        <end position="1859"/>
    </location>
</feature>
<feature type="compositionally biased region" description="Low complexity" evidence="21">
    <location>
        <begin position="1918"/>
        <end position="1934"/>
    </location>
</feature>
<dbReference type="InterPro" id="IPR003959">
    <property type="entry name" value="ATPase_AAA_core"/>
</dbReference>
<dbReference type="InterPro" id="IPR001912">
    <property type="entry name" value="Ribosomal_uS4_N"/>
</dbReference>
<dbReference type="GO" id="GO:0005096">
    <property type="term" value="F:GTPase activator activity"/>
    <property type="evidence" value="ECO:0007669"/>
    <property type="project" value="TreeGrafter"/>
</dbReference>
<dbReference type="Gene3D" id="3.10.290.10">
    <property type="entry name" value="RNA-binding S4 domain"/>
    <property type="match status" value="1"/>
</dbReference>
<dbReference type="SUPFAM" id="SSF55174">
    <property type="entry name" value="Alpha-L RNA-binding motif"/>
    <property type="match status" value="1"/>
</dbReference>
<dbReference type="GO" id="GO:0003735">
    <property type="term" value="F:structural constituent of ribosome"/>
    <property type="evidence" value="ECO:0007669"/>
    <property type="project" value="InterPro"/>
</dbReference>
<dbReference type="eggNOG" id="KOG1968">
    <property type="taxonomic scope" value="Eukaryota"/>
</dbReference>
<evidence type="ECO:0000256" key="9">
    <source>
        <dbReference type="ARBA" id="ARBA00022730"/>
    </source>
</evidence>
<dbReference type="InterPro" id="IPR013577">
    <property type="entry name" value="LLGL2"/>
</dbReference>
<feature type="domain" description="V-SNARE coiled-coil homology" evidence="22">
    <location>
        <begin position="1227"/>
        <end position="1287"/>
    </location>
</feature>
<dbReference type="SMART" id="SM00320">
    <property type="entry name" value="WD40"/>
    <property type="match status" value="7"/>
</dbReference>
<feature type="compositionally biased region" description="Low complexity" evidence="21">
    <location>
        <begin position="1040"/>
        <end position="1050"/>
    </location>
</feature>
<keyword evidence="13 20" id="KW-0687">Ribonucleoprotein</keyword>
<keyword evidence="24" id="KW-1185">Reference proteome</keyword>
<dbReference type="PROSITE" id="PS50889">
    <property type="entry name" value="S4"/>
    <property type="match status" value="1"/>
</dbReference>
<evidence type="ECO:0000256" key="5">
    <source>
        <dbReference type="ARBA" id="ARBA00022475"/>
    </source>
</evidence>